<name>A0A1H4ECV6_9BACT</name>
<feature type="transmembrane region" description="Helical" evidence="1">
    <location>
        <begin position="143"/>
        <end position="163"/>
    </location>
</feature>
<accession>A0A1H4ECV6</accession>
<dbReference type="NCBIfam" id="NF037970">
    <property type="entry name" value="vanZ_1"/>
    <property type="match status" value="1"/>
</dbReference>
<keyword evidence="1" id="KW-0472">Membrane</keyword>
<feature type="transmembrane region" description="Helical" evidence="1">
    <location>
        <begin position="54"/>
        <end position="72"/>
    </location>
</feature>
<gene>
    <name evidence="2" type="ORF">SAMN05660420_03323</name>
</gene>
<dbReference type="Gene3D" id="2.60.120.430">
    <property type="entry name" value="Galactose-binding lectin"/>
    <property type="match status" value="1"/>
</dbReference>
<dbReference type="EMBL" id="FNQN01000015">
    <property type="protein sequence ID" value="SEA82657.1"/>
    <property type="molecule type" value="Genomic_DNA"/>
</dbReference>
<evidence type="ECO:0000256" key="1">
    <source>
        <dbReference type="SAM" id="Phobius"/>
    </source>
</evidence>
<keyword evidence="1" id="KW-1133">Transmembrane helix</keyword>
<evidence type="ECO:0008006" key="4">
    <source>
        <dbReference type="Google" id="ProtNLM"/>
    </source>
</evidence>
<evidence type="ECO:0000313" key="2">
    <source>
        <dbReference type="EMBL" id="SEA82657.1"/>
    </source>
</evidence>
<organism evidence="2 3">
    <name type="scientific">Desulfuromusa kysingii</name>
    <dbReference type="NCBI Taxonomy" id="37625"/>
    <lineage>
        <taxon>Bacteria</taxon>
        <taxon>Pseudomonadati</taxon>
        <taxon>Thermodesulfobacteriota</taxon>
        <taxon>Desulfuromonadia</taxon>
        <taxon>Desulfuromonadales</taxon>
        <taxon>Geopsychrobacteraceae</taxon>
        <taxon>Desulfuromusa</taxon>
    </lineage>
</organism>
<dbReference type="SUPFAM" id="SSF49785">
    <property type="entry name" value="Galactose-binding domain-like"/>
    <property type="match status" value="1"/>
</dbReference>
<sequence length="327" mass="37559">MSLFTLSVDFSYILRKMKLLHRKRQYLLSLLALLAAVFLFVGGPGPDSLRSFRFIWGMGHLFCFALWAYLYVCWRTPLSFKRSLLEIFLFATLFGALSELIQSQIGREAAWSDLGNDIVGALAGLCFFAESRKTIAKWQLKALQIPLLLLVLWILLPVGKVIVDDLISWRQFPLLSGFETPLEKTRWGTGARHEISQSVAFSGRSSLRIKLTTQRYSGLGLKDFPHDWRGYRTISLQVFNPDEEKLTLHFRIHDQQHRQYQNAYSDRFNTSFAINPGWNHLQVPLETVAHAPKDRLMDMGHIAGMGLFVGKLSRPRTIYLDEVRLLP</sequence>
<dbReference type="AlphaFoldDB" id="A0A1H4ECV6"/>
<evidence type="ECO:0000313" key="3">
    <source>
        <dbReference type="Proteomes" id="UP000199409"/>
    </source>
</evidence>
<dbReference type="STRING" id="37625.SAMN05660420_03323"/>
<keyword evidence="3" id="KW-1185">Reference proteome</keyword>
<reference evidence="2 3" key="1">
    <citation type="submission" date="2016-10" db="EMBL/GenBank/DDBJ databases">
        <authorList>
            <person name="de Groot N.N."/>
        </authorList>
    </citation>
    <scope>NUCLEOTIDE SEQUENCE [LARGE SCALE GENOMIC DNA]</scope>
    <source>
        <strain evidence="2 3">DSM 7343</strain>
    </source>
</reference>
<proteinExistence type="predicted"/>
<dbReference type="InterPro" id="IPR008979">
    <property type="entry name" value="Galactose-bd-like_sf"/>
</dbReference>
<feature type="transmembrane region" description="Helical" evidence="1">
    <location>
        <begin position="25"/>
        <end position="42"/>
    </location>
</feature>
<dbReference type="Proteomes" id="UP000199409">
    <property type="component" value="Unassembled WGS sequence"/>
</dbReference>
<protein>
    <recommendedName>
        <fullName evidence="4">VanZ like family protein</fullName>
    </recommendedName>
</protein>
<keyword evidence="1" id="KW-0812">Transmembrane</keyword>